<reference evidence="2" key="1">
    <citation type="journal article" date="2016" name="Nature">
        <title>Genome evolution in the allotetraploid frog Xenopus laevis.</title>
        <authorList>
            <person name="Session A.M."/>
            <person name="Uno Y."/>
            <person name="Kwon T."/>
            <person name="Chapman J.A."/>
            <person name="Toyoda A."/>
            <person name="Takahashi S."/>
            <person name="Fukui A."/>
            <person name="Hikosaka A."/>
            <person name="Suzuki A."/>
            <person name="Kondo M."/>
            <person name="van Heeringen S.J."/>
            <person name="Quigley I."/>
            <person name="Heinz S."/>
            <person name="Ogino H."/>
            <person name="Ochi H."/>
            <person name="Hellsten U."/>
            <person name="Lyons J.B."/>
            <person name="Simakov O."/>
            <person name="Putnam N."/>
            <person name="Stites J."/>
            <person name="Kuroki Y."/>
            <person name="Tanaka T."/>
            <person name="Michiue T."/>
            <person name="Watanabe M."/>
            <person name="Bogdanovic O."/>
            <person name="Lister R."/>
            <person name="Georgiou G."/>
            <person name="Paranjpe S.S."/>
            <person name="van Kruijsbergen I."/>
            <person name="Shu S."/>
            <person name="Carlson J."/>
            <person name="Kinoshita T."/>
            <person name="Ohta Y."/>
            <person name="Mawaribuchi S."/>
            <person name="Jenkins J."/>
            <person name="Grimwood J."/>
            <person name="Schmutz J."/>
            <person name="Mitros T."/>
            <person name="Mozaffari S.V."/>
            <person name="Suzuki Y."/>
            <person name="Haramoto Y."/>
            <person name="Yamamoto T.S."/>
            <person name="Takagi C."/>
            <person name="Heald R."/>
            <person name="Miller K."/>
            <person name="Haudenschild C."/>
            <person name="Kitzman J."/>
            <person name="Nakayama T."/>
            <person name="Izutsu Y."/>
            <person name="Robert J."/>
            <person name="Fortriede J."/>
            <person name="Burns K."/>
            <person name="Lotay V."/>
            <person name="Karimi K."/>
            <person name="Yasuoka Y."/>
            <person name="Dichmann D.S."/>
            <person name="Flajnik M.F."/>
            <person name="Houston D.W."/>
            <person name="Shendure J."/>
            <person name="DuPasquier L."/>
            <person name="Vize P.D."/>
            <person name="Zorn A.M."/>
            <person name="Ito M."/>
            <person name="Marcotte E.M."/>
            <person name="Wallingford J.B."/>
            <person name="Ito Y."/>
            <person name="Asashima M."/>
            <person name="Ueno N."/>
            <person name="Matsuda Y."/>
            <person name="Veenstra G.J."/>
            <person name="Fujiyama A."/>
            <person name="Harland R.M."/>
            <person name="Taira M."/>
            <person name="Rokhsar D.S."/>
        </authorList>
    </citation>
    <scope>NUCLEOTIDE SEQUENCE [LARGE SCALE GENOMIC DNA]</scope>
    <source>
        <strain evidence="2">J</strain>
    </source>
</reference>
<gene>
    <name evidence="1" type="ORF">XELAEV_18031200mg</name>
</gene>
<sequence>MSSSSEGREQERERSKRCALCKLRLPPDFPKRICQDCFKENFQQDVPEAMSEFMSWFKVNMQQTLETFKVNAQAQPQASTSGTSQVEAPEVHEVILDSSDEDIREDAYVFSVENIDHLVKAVRSSMDLKDENKPCSKQDLMFLGRKKSPRVFPVHEVISSIISKEWSKPEKKLLLPS</sequence>
<dbReference type="OMA" id="KRCALCK"/>
<accession>A0A974CMA4</accession>
<dbReference type="Proteomes" id="UP000694892">
    <property type="component" value="Chromosome 6L"/>
</dbReference>
<dbReference type="AlphaFoldDB" id="A0A974CMA4"/>
<evidence type="ECO:0000313" key="1">
    <source>
        <dbReference type="EMBL" id="OCT76013.1"/>
    </source>
</evidence>
<proteinExistence type="predicted"/>
<name>A0A974CMA4_XENLA</name>
<protein>
    <submittedName>
        <fullName evidence="1">Uncharacterized protein</fullName>
    </submittedName>
</protein>
<organism evidence="1 2">
    <name type="scientific">Xenopus laevis</name>
    <name type="common">African clawed frog</name>
    <dbReference type="NCBI Taxonomy" id="8355"/>
    <lineage>
        <taxon>Eukaryota</taxon>
        <taxon>Metazoa</taxon>
        <taxon>Chordata</taxon>
        <taxon>Craniata</taxon>
        <taxon>Vertebrata</taxon>
        <taxon>Euteleostomi</taxon>
        <taxon>Amphibia</taxon>
        <taxon>Batrachia</taxon>
        <taxon>Anura</taxon>
        <taxon>Pipoidea</taxon>
        <taxon>Pipidae</taxon>
        <taxon>Xenopodinae</taxon>
        <taxon>Xenopus</taxon>
        <taxon>Xenopus</taxon>
    </lineage>
</organism>
<evidence type="ECO:0000313" key="2">
    <source>
        <dbReference type="Proteomes" id="UP000694892"/>
    </source>
</evidence>
<dbReference type="EMBL" id="CM004476">
    <property type="protein sequence ID" value="OCT76013.1"/>
    <property type="molecule type" value="Genomic_DNA"/>
</dbReference>